<sequence length="586" mass="69047">MNRIAFFLKKINVPLSTIFFLLLIIPTLFWNNPLYKIGGDDSLLYYIFPLEMIRYFLINIISNNNLSGLGVYGNQLYMFPFYFLILLFKNTLPFLNIQALFYGFNLGLGFLFFFYLLGLWIKSKNLNHNFLIKVIASVHYVFSCFTVYTLWQSQLFVMYLVAIFPLILYLFIKGVQENKKIYIILNSVILSIFSILLLSVPWFVALLISSFPLLFFFFLKNKKRFVIFSSIFILILILLNFYWLFHFVYSPFSSDHVAIDIISGVTSQSFRNSNQYLVRIVSAGNSLIFPFLALFHKNIQQQFGWQTYNIFSQQYLILLYLNLVFLIPIILASFFLRKTKTQDRQLYLYSLVSWLITLYFFTVKIGNWGVNLFVWLTLHIPGFVMFRNMYDKFGLALAFSYAFLFAISLKIVFDNISNARIKNFSLLVIFVIILLNAKPFILGEFYKYPMWTTKNTYNTISGFNSDFNDLIFYLKKMDEPSRFLWLPMNNANYIQISDKSLKNHYYSGVSPLQFLANKSDFNGKISFPARESDEIFKGIKEGKYNLVGNYFRQFNVKYIIINRDISQDLQQSYLFGHALYDSQNMN</sequence>
<feature type="non-terminal residue" evidence="2">
    <location>
        <position position="586"/>
    </location>
</feature>
<evidence type="ECO:0000313" key="3">
    <source>
        <dbReference type="Proteomes" id="UP000229497"/>
    </source>
</evidence>
<feature type="transmembrane region" description="Helical" evidence="1">
    <location>
        <begin position="100"/>
        <end position="118"/>
    </location>
</feature>
<keyword evidence="1" id="KW-0472">Membrane</keyword>
<dbReference type="Proteomes" id="UP000229497">
    <property type="component" value="Unassembled WGS sequence"/>
</dbReference>
<protein>
    <recommendedName>
        <fullName evidence="4">Glycosyltransferase RgtA/B/C/D-like domain-containing protein</fullName>
    </recommendedName>
</protein>
<proteinExistence type="predicted"/>
<feature type="transmembrane region" description="Helical" evidence="1">
    <location>
        <begin position="187"/>
        <end position="219"/>
    </location>
</feature>
<gene>
    <name evidence="2" type="ORF">COV87_03620</name>
</gene>
<feature type="transmembrane region" description="Helical" evidence="1">
    <location>
        <begin position="346"/>
        <end position="362"/>
    </location>
</feature>
<evidence type="ECO:0000256" key="1">
    <source>
        <dbReference type="SAM" id="Phobius"/>
    </source>
</evidence>
<feature type="transmembrane region" description="Helical" evidence="1">
    <location>
        <begin position="393"/>
        <end position="412"/>
    </location>
</feature>
<keyword evidence="1" id="KW-0812">Transmembrane</keyword>
<feature type="transmembrane region" description="Helical" evidence="1">
    <location>
        <begin position="12"/>
        <end position="31"/>
    </location>
</feature>
<comment type="caution">
    <text evidence="2">The sequence shown here is derived from an EMBL/GenBank/DDBJ whole genome shotgun (WGS) entry which is preliminary data.</text>
</comment>
<feature type="transmembrane region" description="Helical" evidence="1">
    <location>
        <begin position="315"/>
        <end position="334"/>
    </location>
</feature>
<name>A0A2H0KJI0_9BACT</name>
<evidence type="ECO:0000313" key="2">
    <source>
        <dbReference type="EMBL" id="PIQ71409.1"/>
    </source>
</evidence>
<dbReference type="EMBL" id="PCVK01000102">
    <property type="protein sequence ID" value="PIQ71409.1"/>
    <property type="molecule type" value="Genomic_DNA"/>
</dbReference>
<dbReference type="AlphaFoldDB" id="A0A2H0KJI0"/>
<feature type="transmembrane region" description="Helical" evidence="1">
    <location>
        <begin position="156"/>
        <end position="175"/>
    </location>
</feature>
<organism evidence="2 3">
    <name type="scientific">Candidatus Roizmanbacteria bacterium CG11_big_fil_rev_8_21_14_0_20_37_16</name>
    <dbReference type="NCBI Taxonomy" id="1974857"/>
    <lineage>
        <taxon>Bacteria</taxon>
        <taxon>Candidatus Roizmaniibacteriota</taxon>
    </lineage>
</organism>
<feature type="transmembrane region" description="Helical" evidence="1">
    <location>
        <begin position="368"/>
        <end position="386"/>
    </location>
</feature>
<feature type="transmembrane region" description="Helical" evidence="1">
    <location>
        <begin position="225"/>
        <end position="245"/>
    </location>
</feature>
<feature type="transmembrane region" description="Helical" evidence="1">
    <location>
        <begin position="424"/>
        <end position="446"/>
    </location>
</feature>
<reference evidence="2 3" key="1">
    <citation type="submission" date="2017-09" db="EMBL/GenBank/DDBJ databases">
        <title>Depth-based differentiation of microbial function through sediment-hosted aquifers and enrichment of novel symbionts in the deep terrestrial subsurface.</title>
        <authorList>
            <person name="Probst A.J."/>
            <person name="Ladd B."/>
            <person name="Jarett J.K."/>
            <person name="Geller-Mcgrath D.E."/>
            <person name="Sieber C.M."/>
            <person name="Emerson J.B."/>
            <person name="Anantharaman K."/>
            <person name="Thomas B.C."/>
            <person name="Malmstrom R."/>
            <person name="Stieglmeier M."/>
            <person name="Klingl A."/>
            <person name="Woyke T."/>
            <person name="Ryan C.M."/>
            <person name="Banfield J.F."/>
        </authorList>
    </citation>
    <scope>NUCLEOTIDE SEQUENCE [LARGE SCALE GENOMIC DNA]</scope>
    <source>
        <strain evidence="2">CG11_big_fil_rev_8_21_14_0_20_37_16</strain>
    </source>
</reference>
<feature type="transmembrane region" description="Helical" evidence="1">
    <location>
        <begin position="130"/>
        <end position="150"/>
    </location>
</feature>
<accession>A0A2H0KJI0</accession>
<keyword evidence="1" id="KW-1133">Transmembrane helix</keyword>
<evidence type="ECO:0008006" key="4">
    <source>
        <dbReference type="Google" id="ProtNLM"/>
    </source>
</evidence>
<feature type="transmembrane region" description="Helical" evidence="1">
    <location>
        <begin position="43"/>
        <end position="62"/>
    </location>
</feature>
<feature type="transmembrane region" description="Helical" evidence="1">
    <location>
        <begin position="276"/>
        <end position="295"/>
    </location>
</feature>
<feature type="transmembrane region" description="Helical" evidence="1">
    <location>
        <begin position="69"/>
        <end position="88"/>
    </location>
</feature>